<gene>
    <name evidence="1" type="ORF">PISMIDRAFT_121710</name>
</gene>
<dbReference type="HOGENOM" id="CLU_2177084_0_0_1"/>
<evidence type="ECO:0000313" key="1">
    <source>
        <dbReference type="EMBL" id="KIK11995.1"/>
    </source>
</evidence>
<evidence type="ECO:0000313" key="2">
    <source>
        <dbReference type="Proteomes" id="UP000054018"/>
    </source>
</evidence>
<reference evidence="2" key="2">
    <citation type="submission" date="2015-01" db="EMBL/GenBank/DDBJ databases">
        <title>Evolutionary Origins and Diversification of the Mycorrhizal Mutualists.</title>
        <authorList>
            <consortium name="DOE Joint Genome Institute"/>
            <consortium name="Mycorrhizal Genomics Consortium"/>
            <person name="Kohler A."/>
            <person name="Kuo A."/>
            <person name="Nagy L.G."/>
            <person name="Floudas D."/>
            <person name="Copeland A."/>
            <person name="Barry K.W."/>
            <person name="Cichocki N."/>
            <person name="Veneault-Fourrey C."/>
            <person name="LaButti K."/>
            <person name="Lindquist E.A."/>
            <person name="Lipzen A."/>
            <person name="Lundell T."/>
            <person name="Morin E."/>
            <person name="Murat C."/>
            <person name="Riley R."/>
            <person name="Ohm R."/>
            <person name="Sun H."/>
            <person name="Tunlid A."/>
            <person name="Henrissat B."/>
            <person name="Grigoriev I.V."/>
            <person name="Hibbett D.S."/>
            <person name="Martin F."/>
        </authorList>
    </citation>
    <scope>NUCLEOTIDE SEQUENCE [LARGE SCALE GENOMIC DNA]</scope>
    <source>
        <strain evidence="2">441</strain>
    </source>
</reference>
<protein>
    <submittedName>
        <fullName evidence="1">Uncharacterized protein</fullName>
    </submittedName>
</protein>
<sequence length="110" mass="12141">VQTTEMTTAAVFKILNRSFNVFTTYWAAHAESVGALLVQPGQVVTPRDNLHHNPLQMLPATLLLWEDVPPSSPFHTTGSFAIHFSIQSRTNEPWNELANLLLFLGGLASV</sequence>
<name>A0A0C9XI89_9AGAM</name>
<organism evidence="1 2">
    <name type="scientific">Pisolithus microcarpus 441</name>
    <dbReference type="NCBI Taxonomy" id="765257"/>
    <lineage>
        <taxon>Eukaryota</taxon>
        <taxon>Fungi</taxon>
        <taxon>Dikarya</taxon>
        <taxon>Basidiomycota</taxon>
        <taxon>Agaricomycotina</taxon>
        <taxon>Agaricomycetes</taxon>
        <taxon>Agaricomycetidae</taxon>
        <taxon>Boletales</taxon>
        <taxon>Sclerodermatineae</taxon>
        <taxon>Pisolithaceae</taxon>
        <taxon>Pisolithus</taxon>
    </lineage>
</organism>
<feature type="non-terminal residue" evidence="1">
    <location>
        <position position="110"/>
    </location>
</feature>
<accession>A0A0C9XI89</accession>
<reference evidence="1 2" key="1">
    <citation type="submission" date="2014-04" db="EMBL/GenBank/DDBJ databases">
        <authorList>
            <consortium name="DOE Joint Genome Institute"/>
            <person name="Kuo A."/>
            <person name="Kohler A."/>
            <person name="Costa M.D."/>
            <person name="Nagy L.G."/>
            <person name="Floudas D."/>
            <person name="Copeland A."/>
            <person name="Barry K.W."/>
            <person name="Cichocki N."/>
            <person name="Veneault-Fourrey C."/>
            <person name="LaButti K."/>
            <person name="Lindquist E.A."/>
            <person name="Lipzen A."/>
            <person name="Lundell T."/>
            <person name="Morin E."/>
            <person name="Murat C."/>
            <person name="Sun H."/>
            <person name="Tunlid A."/>
            <person name="Henrissat B."/>
            <person name="Grigoriev I.V."/>
            <person name="Hibbett D.S."/>
            <person name="Martin F."/>
            <person name="Nordberg H.P."/>
            <person name="Cantor M.N."/>
            <person name="Hua S.X."/>
        </authorList>
    </citation>
    <scope>NUCLEOTIDE SEQUENCE [LARGE SCALE GENOMIC DNA]</scope>
    <source>
        <strain evidence="1 2">441</strain>
    </source>
</reference>
<dbReference type="EMBL" id="KN834131">
    <property type="protein sequence ID" value="KIK11995.1"/>
    <property type="molecule type" value="Genomic_DNA"/>
</dbReference>
<keyword evidence="2" id="KW-1185">Reference proteome</keyword>
<dbReference type="Proteomes" id="UP000054018">
    <property type="component" value="Unassembled WGS sequence"/>
</dbReference>
<proteinExistence type="predicted"/>
<dbReference type="AlphaFoldDB" id="A0A0C9XI89"/>